<dbReference type="AlphaFoldDB" id="A0A9Q1INW3"/>
<dbReference type="SMART" id="SM00111">
    <property type="entry name" value="C4"/>
    <property type="match status" value="2"/>
</dbReference>
<keyword evidence="3" id="KW-0272">Extracellular matrix</keyword>
<dbReference type="InterPro" id="IPR016187">
    <property type="entry name" value="CTDL_fold"/>
</dbReference>
<gene>
    <name evidence="10" type="ORF">SKAU_G00283320</name>
</gene>
<keyword evidence="4" id="KW-0677">Repeat</keyword>
<protein>
    <recommendedName>
        <fullName evidence="9">Collagen IV NC1 domain-containing protein</fullName>
    </recommendedName>
</protein>
<evidence type="ECO:0000256" key="3">
    <source>
        <dbReference type="ARBA" id="ARBA00022530"/>
    </source>
</evidence>
<keyword evidence="11" id="KW-1185">Reference proteome</keyword>
<dbReference type="GO" id="GO:0005581">
    <property type="term" value="C:collagen trimer"/>
    <property type="evidence" value="ECO:0007669"/>
    <property type="project" value="UniProtKB-KW"/>
</dbReference>
<organism evidence="10 11">
    <name type="scientific">Synaphobranchus kaupii</name>
    <name type="common">Kaup's arrowtooth eel</name>
    <dbReference type="NCBI Taxonomy" id="118154"/>
    <lineage>
        <taxon>Eukaryota</taxon>
        <taxon>Metazoa</taxon>
        <taxon>Chordata</taxon>
        <taxon>Craniata</taxon>
        <taxon>Vertebrata</taxon>
        <taxon>Euteleostomi</taxon>
        <taxon>Actinopterygii</taxon>
        <taxon>Neopterygii</taxon>
        <taxon>Teleostei</taxon>
        <taxon>Anguilliformes</taxon>
        <taxon>Synaphobranchidae</taxon>
        <taxon>Synaphobranchus</taxon>
    </lineage>
</organism>
<evidence type="ECO:0000256" key="8">
    <source>
        <dbReference type="SAM" id="MobiDB-lite"/>
    </source>
</evidence>
<dbReference type="PROSITE" id="PS51403">
    <property type="entry name" value="NC1_IV"/>
    <property type="match status" value="2"/>
</dbReference>
<reference evidence="10" key="1">
    <citation type="journal article" date="2023" name="Science">
        <title>Genome structures resolve the early diversification of teleost fishes.</title>
        <authorList>
            <person name="Parey E."/>
            <person name="Louis A."/>
            <person name="Montfort J."/>
            <person name="Bouchez O."/>
            <person name="Roques C."/>
            <person name="Iampietro C."/>
            <person name="Lluch J."/>
            <person name="Castinel A."/>
            <person name="Donnadieu C."/>
            <person name="Desvignes T."/>
            <person name="Floi Bucao C."/>
            <person name="Jouanno E."/>
            <person name="Wen M."/>
            <person name="Mejri S."/>
            <person name="Dirks R."/>
            <person name="Jansen H."/>
            <person name="Henkel C."/>
            <person name="Chen W.J."/>
            <person name="Zahm M."/>
            <person name="Cabau C."/>
            <person name="Klopp C."/>
            <person name="Thompson A.W."/>
            <person name="Robinson-Rechavi M."/>
            <person name="Braasch I."/>
            <person name="Lecointre G."/>
            <person name="Bobe J."/>
            <person name="Postlethwait J.H."/>
            <person name="Berthelot C."/>
            <person name="Roest Crollius H."/>
            <person name="Guiguen Y."/>
        </authorList>
    </citation>
    <scope>NUCLEOTIDE SEQUENCE</scope>
    <source>
        <strain evidence="10">WJC10195</strain>
    </source>
</reference>
<feature type="region of interest" description="Disordered" evidence="8">
    <location>
        <begin position="198"/>
        <end position="232"/>
    </location>
</feature>
<evidence type="ECO:0000256" key="2">
    <source>
        <dbReference type="ARBA" id="ARBA00022525"/>
    </source>
</evidence>
<feature type="domain" description="Collagen IV NC1" evidence="9">
    <location>
        <begin position="46"/>
        <end position="124"/>
    </location>
</feature>
<feature type="domain" description="Collagen IV NC1" evidence="9">
    <location>
        <begin position="127"/>
        <end position="188"/>
    </location>
</feature>
<dbReference type="EMBL" id="JAINUF010000011">
    <property type="protein sequence ID" value="KAJ8346931.1"/>
    <property type="molecule type" value="Genomic_DNA"/>
</dbReference>
<dbReference type="PANTHER" id="PTHR14619:SF8">
    <property type="entry name" value="COLLAGEN TYPE IV ALPHA 4 CHAIN"/>
    <property type="match status" value="1"/>
</dbReference>
<dbReference type="Gene3D" id="2.170.240.10">
    <property type="entry name" value="Collagen IV, non-collagenous"/>
    <property type="match status" value="2"/>
</dbReference>
<dbReference type="InterPro" id="IPR019326">
    <property type="entry name" value="NDNF"/>
</dbReference>
<keyword evidence="7" id="KW-1015">Disulfide bond</keyword>
<dbReference type="GO" id="GO:0005604">
    <property type="term" value="C:basement membrane"/>
    <property type="evidence" value="ECO:0007669"/>
    <property type="project" value="UniProtKB-SubCell"/>
</dbReference>
<dbReference type="Proteomes" id="UP001152622">
    <property type="component" value="Chromosome 11"/>
</dbReference>
<dbReference type="OrthoDB" id="10071882at2759"/>
<accession>A0A9Q1INW3</accession>
<proteinExistence type="predicted"/>
<evidence type="ECO:0000256" key="7">
    <source>
        <dbReference type="ARBA" id="ARBA00023157"/>
    </source>
</evidence>
<evidence type="ECO:0000256" key="4">
    <source>
        <dbReference type="ARBA" id="ARBA00022737"/>
    </source>
</evidence>
<comment type="caution">
    <text evidence="10">The sequence shown here is derived from an EMBL/GenBank/DDBJ whole genome shotgun (WGS) entry which is preliminary data.</text>
</comment>
<dbReference type="InterPro" id="IPR036954">
    <property type="entry name" value="Collagen_IV_NC_sf"/>
</dbReference>
<evidence type="ECO:0000259" key="9">
    <source>
        <dbReference type="PROSITE" id="PS51403"/>
    </source>
</evidence>
<dbReference type="SUPFAM" id="SSF56436">
    <property type="entry name" value="C-type lectin-like"/>
    <property type="match status" value="2"/>
</dbReference>
<comment type="subcellular location">
    <subcellularLocation>
        <location evidence="1">Secreted</location>
        <location evidence="1">Extracellular space</location>
        <location evidence="1">Extracellular matrix</location>
        <location evidence="1">Basement membrane</location>
    </subcellularLocation>
</comment>
<evidence type="ECO:0000256" key="5">
    <source>
        <dbReference type="ARBA" id="ARBA00022869"/>
    </source>
</evidence>
<dbReference type="InterPro" id="IPR001442">
    <property type="entry name" value="Collagen_IV_NC"/>
</dbReference>
<evidence type="ECO:0000256" key="1">
    <source>
        <dbReference type="ARBA" id="ARBA00004302"/>
    </source>
</evidence>
<name>A0A9Q1INW3_SYNKA</name>
<dbReference type="GO" id="GO:0005201">
    <property type="term" value="F:extracellular matrix structural constituent"/>
    <property type="evidence" value="ECO:0007669"/>
    <property type="project" value="InterPro"/>
</dbReference>
<evidence type="ECO:0000256" key="6">
    <source>
        <dbReference type="ARBA" id="ARBA00023119"/>
    </source>
</evidence>
<evidence type="ECO:0000313" key="10">
    <source>
        <dbReference type="EMBL" id="KAJ8346931.1"/>
    </source>
</evidence>
<keyword evidence="5" id="KW-0084">Basement membrane</keyword>
<dbReference type="Pfam" id="PF01413">
    <property type="entry name" value="C4"/>
    <property type="match status" value="2"/>
</dbReference>
<evidence type="ECO:0000313" key="11">
    <source>
        <dbReference type="Proteomes" id="UP001152622"/>
    </source>
</evidence>
<dbReference type="PANTHER" id="PTHR14619">
    <property type="entry name" value="NEURON-DERIVED NEUROTROPHIC FACTOR"/>
    <property type="match status" value="1"/>
</dbReference>
<sequence length="232" mass="25460">MEIRDHQELQDSPALMVCQGFVGLQGTPGTPGEMGYPGTSRTHSSGFLLVIHSQSDEIPLCPVDMVTMWNGYSLLYLEGQEKAHTQDWDLQHMPFSYCNTAGCNYAGRNDKSYWLSTTAAAPMMPHWRSLWAGYSFLMHTGSGDEGGGQSLTSSGSCLKDFRAQPFIECQGPRGTCHYFANAYSFWLTRVGVGRAVQPRPLPRHAEGGVAPATDHQPLQRLHEGVRGKAPAP</sequence>
<keyword evidence="2" id="KW-0964">Secreted</keyword>
<keyword evidence="6" id="KW-0176">Collagen</keyword>